<dbReference type="HOGENOM" id="CLU_993535_0_0_9"/>
<evidence type="ECO:0000313" key="1">
    <source>
        <dbReference type="EMBL" id="ADU24116.1"/>
    </source>
</evidence>
<name>E6UKC0_RUMA7</name>
<dbReference type="EMBL" id="CP002404">
    <property type="protein sequence ID" value="ADU24116.1"/>
    <property type="molecule type" value="Genomic_DNA"/>
</dbReference>
<accession>E6UKC0</accession>
<dbReference type="Proteomes" id="UP000006919">
    <property type="component" value="Plasmid pRUMAL01"/>
</dbReference>
<gene>
    <name evidence="1" type="ordered locus">Rumal_3678</name>
</gene>
<protein>
    <submittedName>
        <fullName evidence="1">Uncharacterized protein</fullName>
    </submittedName>
</protein>
<dbReference type="RefSeq" id="WP_013483662.1">
    <property type="nucleotide sequence ID" value="NC_014824.1"/>
</dbReference>
<dbReference type="AlphaFoldDB" id="E6UKC0"/>
<geneLocation type="plasmid" evidence="1 2">
    <name>pRUMAL01</name>
</geneLocation>
<reference evidence="2" key="1">
    <citation type="journal article" date="2011" name="J. Bacteriol.">
        <title>Complete genome of the cellulolytic ruminal bacterium Ruminococcus albus 7.</title>
        <authorList>
            <person name="Suen G."/>
            <person name="Stevenson D.M."/>
            <person name="Bruce D.C."/>
            <person name="Chertkov O."/>
            <person name="Copeland A."/>
            <person name="Cheng J.F."/>
            <person name="Detter C."/>
            <person name="Detter J.C."/>
            <person name="Goodwin L.A."/>
            <person name="Han C.S."/>
            <person name="Hauser L.J."/>
            <person name="Ivanova N.N."/>
            <person name="Kyrpides N.C."/>
            <person name="Land M.L."/>
            <person name="Lapidus A."/>
            <person name="Lucas S."/>
            <person name="Ovchinnikova G."/>
            <person name="Pitluck S."/>
            <person name="Tapia R."/>
            <person name="Woyke T."/>
            <person name="Boyum J."/>
            <person name="Mead D."/>
            <person name="Weimer P.J."/>
        </authorList>
    </citation>
    <scope>NUCLEOTIDE SEQUENCE [LARGE SCALE GENOMIC DNA]</scope>
    <source>
        <strain evidence="2">ATCC 27210 / DSM 20455 / JCM 14654 / NCDO 2250 / 7</strain>
        <plasmid evidence="2">pRUMAL01</plasmid>
    </source>
</reference>
<dbReference type="KEGG" id="ral:Rumal_3678"/>
<proteinExistence type="predicted"/>
<organism evidence="1 2">
    <name type="scientific">Ruminococcus albus (strain ATCC 27210 / DSM 20455 / JCM 14654 / NCDO 2250 / 7)</name>
    <dbReference type="NCBI Taxonomy" id="697329"/>
    <lineage>
        <taxon>Bacteria</taxon>
        <taxon>Bacillati</taxon>
        <taxon>Bacillota</taxon>
        <taxon>Clostridia</taxon>
        <taxon>Eubacteriales</taxon>
        <taxon>Oscillospiraceae</taxon>
        <taxon>Ruminococcus</taxon>
    </lineage>
</organism>
<evidence type="ECO:0000313" key="2">
    <source>
        <dbReference type="Proteomes" id="UP000006919"/>
    </source>
</evidence>
<keyword evidence="1" id="KW-0614">Plasmid</keyword>
<sequence length="280" mass="32878">MNFYGFKLNTRDFDSAEKIVEQVKRLVYDKAQKIYRELLSHEIQVLTDECVVGLHDNDKINCIYDAATELLQKKIAVAIAKGLDTEYNFNVVLNMFSYNKEIYIQIATYNFIYYKVLLDIKDMRDLSIHSVVEQEERDKRVKLWENIIDKYKDHSCFTVKVFPTNDSFIKPDFKDLIFDSPMQRAEVLARHRVMNQYLSLYAGGGTIQPEKLMEYYEQAFMKLDSPEGGELREQYKSDLLRFLPVIEEKIVMTKMTDEAPINKQLQNILEKTPGEEQSSL</sequence>